<evidence type="ECO:0000313" key="2">
    <source>
        <dbReference type="Proteomes" id="UP000023067"/>
    </source>
</evidence>
<sequence length="316" mass="34662">MPRRPKPLPPGLRPGAFTVAQAARLGAGPERLRRADAERIGYGVYRLREATTTELDLAAALLDDLPGAVLSGRSAARARGFPLPQHLQGWSVGDPIEVTIPPWCSPTHRADIVTRRAEIPEAHRRRFQGVPITSCERTWLDLAADLDLPDLVSIGDHLVRVPRPELEGRIEPFSSPDLLAAVVEDGAGRPGVRSARAALGLVRIGADSPRETELRLALGEAGIPEPLLNVPIVGPGGRLLHEPDLQWPRFRVAAEYEGEHHRTPEQIARDIDRAETIRRIEWREVRIVAPHMSHGADEAVHRIVDALVDGGWDGRP</sequence>
<dbReference type="AlphaFoldDB" id="Z9JVV0"/>
<dbReference type="Proteomes" id="UP000023067">
    <property type="component" value="Unassembled WGS sequence"/>
</dbReference>
<reference evidence="1 2" key="1">
    <citation type="submission" date="2014-02" db="EMBL/GenBank/DDBJ databases">
        <title>Genome sequence of Brachybacterium phenoliresistens strain W13A50.</title>
        <authorList>
            <person name="Wang X."/>
        </authorList>
    </citation>
    <scope>NUCLEOTIDE SEQUENCE [LARGE SCALE GENOMIC DNA]</scope>
    <source>
        <strain evidence="1 2">W13A50</strain>
    </source>
</reference>
<keyword evidence="2" id="KW-1185">Reference proteome</keyword>
<dbReference type="eggNOG" id="COG2852">
    <property type="taxonomic scope" value="Bacteria"/>
</dbReference>
<dbReference type="RefSeq" id="WP_051486475.1">
    <property type="nucleotide sequence ID" value="NZ_KK069989.1"/>
</dbReference>
<organism evidence="1 2">
    <name type="scientific">Brachybacterium phenoliresistens</name>
    <dbReference type="NCBI Taxonomy" id="396014"/>
    <lineage>
        <taxon>Bacteria</taxon>
        <taxon>Bacillati</taxon>
        <taxon>Actinomycetota</taxon>
        <taxon>Actinomycetes</taxon>
        <taxon>Micrococcales</taxon>
        <taxon>Dermabacteraceae</taxon>
        <taxon>Brachybacterium</taxon>
    </lineage>
</organism>
<accession>Z9JVV0</accession>
<dbReference type="STRING" id="396014.BF93_10720"/>
<evidence type="ECO:0008006" key="3">
    <source>
        <dbReference type="Google" id="ProtNLM"/>
    </source>
</evidence>
<protein>
    <recommendedName>
        <fullName evidence="3">DUF559 domain-containing protein</fullName>
    </recommendedName>
</protein>
<dbReference type="EMBL" id="JDYK01000003">
    <property type="protein sequence ID" value="EWS82113.1"/>
    <property type="molecule type" value="Genomic_DNA"/>
</dbReference>
<dbReference type="OrthoDB" id="3234479at2"/>
<comment type="caution">
    <text evidence="1">The sequence shown here is derived from an EMBL/GenBank/DDBJ whole genome shotgun (WGS) entry which is preliminary data.</text>
</comment>
<evidence type="ECO:0000313" key="1">
    <source>
        <dbReference type="EMBL" id="EWS82113.1"/>
    </source>
</evidence>
<proteinExistence type="predicted"/>
<dbReference type="HOGENOM" id="CLU_052626_5_1_11"/>
<name>Z9JVV0_9MICO</name>
<gene>
    <name evidence="1" type="ORF">BF93_10720</name>
</gene>
<dbReference type="PATRIC" id="fig|396014.3.peg.656"/>